<name>A0A9X1YFR9_9BURK</name>
<gene>
    <name evidence="3" type="ORF">LPC04_08200</name>
</gene>
<dbReference type="PANTHER" id="PTHR13078">
    <property type="entry name" value="PEROXISOMAL MULTIFUNCTIONAL ENZYME TYPE 2-RELATED"/>
    <property type="match status" value="1"/>
</dbReference>
<dbReference type="InterPro" id="IPR002539">
    <property type="entry name" value="MaoC-like_dom"/>
</dbReference>
<evidence type="ECO:0000259" key="1">
    <source>
        <dbReference type="Pfam" id="PF01575"/>
    </source>
</evidence>
<proteinExistence type="predicted"/>
<dbReference type="Pfam" id="PF01575">
    <property type="entry name" value="MaoC_dehydratas"/>
    <property type="match status" value="1"/>
</dbReference>
<dbReference type="RefSeq" id="WP_275681684.1">
    <property type="nucleotide sequence ID" value="NZ_JAJLJH010000001.1"/>
</dbReference>
<dbReference type="InterPro" id="IPR029069">
    <property type="entry name" value="HotDog_dom_sf"/>
</dbReference>
<dbReference type="CDD" id="cd03448">
    <property type="entry name" value="HDE_HSD"/>
    <property type="match status" value="1"/>
</dbReference>
<protein>
    <submittedName>
        <fullName evidence="3">MaoC family dehydratase N-terminal domain-containing protein</fullName>
    </submittedName>
</protein>
<evidence type="ECO:0000259" key="2">
    <source>
        <dbReference type="Pfam" id="PF22622"/>
    </source>
</evidence>
<dbReference type="Pfam" id="PF22622">
    <property type="entry name" value="MFE-2_hydrat-2_N"/>
    <property type="match status" value="1"/>
</dbReference>
<dbReference type="EMBL" id="JAJLJH010000001">
    <property type="protein sequence ID" value="MCK9685689.1"/>
    <property type="molecule type" value="Genomic_DNA"/>
</dbReference>
<dbReference type="GO" id="GO:0006635">
    <property type="term" value="P:fatty acid beta-oxidation"/>
    <property type="evidence" value="ECO:0007669"/>
    <property type="project" value="TreeGrafter"/>
</dbReference>
<dbReference type="Gene3D" id="3.10.129.10">
    <property type="entry name" value="Hotdog Thioesterase"/>
    <property type="match status" value="1"/>
</dbReference>
<dbReference type="InterPro" id="IPR054357">
    <property type="entry name" value="MFE-2_N"/>
</dbReference>
<dbReference type="Proteomes" id="UP001139353">
    <property type="component" value="Unassembled WGS sequence"/>
</dbReference>
<dbReference type="GO" id="GO:0044594">
    <property type="term" value="F:17-beta-hydroxysteroid dehydrogenase (NAD+) activity"/>
    <property type="evidence" value="ECO:0007669"/>
    <property type="project" value="TreeGrafter"/>
</dbReference>
<reference evidence="3" key="1">
    <citation type="submission" date="2021-11" db="EMBL/GenBank/DDBJ databases">
        <title>BS-T2-15 a new species belonging to the Comamonadaceae family isolated from the soil of a French oak forest.</title>
        <authorList>
            <person name="Mieszkin S."/>
            <person name="Alain K."/>
        </authorList>
    </citation>
    <scope>NUCLEOTIDE SEQUENCE</scope>
    <source>
        <strain evidence="3">BS-T2-15</strain>
    </source>
</reference>
<keyword evidence="4" id="KW-1185">Reference proteome</keyword>
<dbReference type="GO" id="GO:0004300">
    <property type="term" value="F:enoyl-CoA hydratase activity"/>
    <property type="evidence" value="ECO:0007669"/>
    <property type="project" value="TreeGrafter"/>
</dbReference>
<feature type="domain" description="MaoC-like" evidence="1">
    <location>
        <begin position="163"/>
        <end position="274"/>
    </location>
</feature>
<organism evidence="3 4">
    <name type="scientific">Scleromatobacter humisilvae</name>
    <dbReference type="NCBI Taxonomy" id="2897159"/>
    <lineage>
        <taxon>Bacteria</taxon>
        <taxon>Pseudomonadati</taxon>
        <taxon>Pseudomonadota</taxon>
        <taxon>Betaproteobacteria</taxon>
        <taxon>Burkholderiales</taxon>
        <taxon>Sphaerotilaceae</taxon>
        <taxon>Scleromatobacter</taxon>
    </lineage>
</organism>
<dbReference type="PANTHER" id="PTHR13078:SF56">
    <property type="entry name" value="PEROXISOMAL MULTIFUNCTIONAL ENZYME TYPE 2"/>
    <property type="match status" value="1"/>
</dbReference>
<comment type="caution">
    <text evidence="3">The sequence shown here is derived from an EMBL/GenBank/DDBJ whole genome shotgun (WGS) entry which is preliminary data.</text>
</comment>
<sequence length="284" mass="30928">MPINYPAVMSLREENRAFAWDERDTMLYALGVGMGSDPMDEAELRFVYERGLRVVPTFATVAAWGAGISAEQIGLDRRRTLHGEEHTRFHRPMPPSASIVADSRVVSVIDKGADKGAVVERQTTLFDAVDREPIATITRTAFARGDGGFGGPAVESALAPMRPSRAPDIMVELSTRPDLALLYRLSGDRNPLHADPGVARAAGFERPILHGLCTYGLACRAVLRAFCDYDPSALAGIGARFSAPVVPGDTIRFDLWRDGDDVFFEGRVEARDSVVMKNGHAKLS</sequence>
<dbReference type="AlphaFoldDB" id="A0A9X1YFR9"/>
<dbReference type="SUPFAM" id="SSF54637">
    <property type="entry name" value="Thioesterase/thiol ester dehydrase-isomerase"/>
    <property type="match status" value="2"/>
</dbReference>
<accession>A0A9X1YFR9</accession>
<dbReference type="GO" id="GO:0003857">
    <property type="term" value="F:(3S)-3-hydroxyacyl-CoA dehydrogenase (NAD+) activity"/>
    <property type="evidence" value="ECO:0007669"/>
    <property type="project" value="TreeGrafter"/>
</dbReference>
<feature type="domain" description="Peroxisomal multifunctional enzyme type 2-like N-terminal" evidence="2">
    <location>
        <begin position="18"/>
        <end position="145"/>
    </location>
</feature>
<evidence type="ECO:0000313" key="3">
    <source>
        <dbReference type="EMBL" id="MCK9685689.1"/>
    </source>
</evidence>
<evidence type="ECO:0000313" key="4">
    <source>
        <dbReference type="Proteomes" id="UP001139353"/>
    </source>
</evidence>